<accession>A0A7W8HB63</accession>
<evidence type="ECO:0000313" key="3">
    <source>
        <dbReference type="Proteomes" id="UP000543642"/>
    </source>
</evidence>
<dbReference type="EMBL" id="JACHFW010000010">
    <property type="protein sequence ID" value="MBB5265229.1"/>
    <property type="molecule type" value="Genomic_DNA"/>
</dbReference>
<gene>
    <name evidence="2" type="ORF">HNP82_002372</name>
</gene>
<sequence length="93" mass="10076">MKDKICTAISAVMLFIPWTILPLRSFDWALKSPVAQIMICGYAAFMIFSGVFSILAYTKGKVKNKGMQVCTVINCVYAVGGAAALCMVIAGRF</sequence>
<dbReference type="AlphaFoldDB" id="A0A7W8HB63"/>
<feature type="transmembrane region" description="Helical" evidence="1">
    <location>
        <begin position="35"/>
        <end position="57"/>
    </location>
</feature>
<feature type="transmembrane region" description="Helical" evidence="1">
    <location>
        <begin position="5"/>
        <end position="23"/>
    </location>
</feature>
<dbReference type="RefSeq" id="WP_183774979.1">
    <property type="nucleotide sequence ID" value="NZ_CAWVEG010000094.1"/>
</dbReference>
<keyword evidence="1" id="KW-0812">Transmembrane</keyword>
<protein>
    <submittedName>
        <fullName evidence="2">Uncharacterized protein</fullName>
    </submittedName>
</protein>
<evidence type="ECO:0000256" key="1">
    <source>
        <dbReference type="SAM" id="Phobius"/>
    </source>
</evidence>
<keyword evidence="1" id="KW-0472">Membrane</keyword>
<keyword evidence="3" id="KW-1185">Reference proteome</keyword>
<proteinExistence type="predicted"/>
<reference evidence="2 3" key="1">
    <citation type="submission" date="2020-08" db="EMBL/GenBank/DDBJ databases">
        <title>Genomic Encyclopedia of Type Strains, Phase IV (KMG-IV): sequencing the most valuable type-strain genomes for metagenomic binning, comparative biology and taxonomic classification.</title>
        <authorList>
            <person name="Goeker M."/>
        </authorList>
    </citation>
    <scope>NUCLEOTIDE SEQUENCE [LARGE SCALE GENOMIC DNA]</scope>
    <source>
        <strain evidence="2 3">DSM 106146</strain>
    </source>
</reference>
<dbReference type="Proteomes" id="UP000543642">
    <property type="component" value="Unassembled WGS sequence"/>
</dbReference>
<organism evidence="2 3">
    <name type="scientific">Catenibacillus scindens</name>
    <dbReference type="NCBI Taxonomy" id="673271"/>
    <lineage>
        <taxon>Bacteria</taxon>
        <taxon>Bacillati</taxon>
        <taxon>Bacillota</taxon>
        <taxon>Clostridia</taxon>
        <taxon>Lachnospirales</taxon>
        <taxon>Lachnospiraceae</taxon>
        <taxon>Catenibacillus</taxon>
    </lineage>
</organism>
<feature type="transmembrane region" description="Helical" evidence="1">
    <location>
        <begin position="69"/>
        <end position="90"/>
    </location>
</feature>
<name>A0A7W8HB63_9FIRM</name>
<evidence type="ECO:0000313" key="2">
    <source>
        <dbReference type="EMBL" id="MBB5265229.1"/>
    </source>
</evidence>
<comment type="caution">
    <text evidence="2">The sequence shown here is derived from an EMBL/GenBank/DDBJ whole genome shotgun (WGS) entry which is preliminary data.</text>
</comment>
<keyword evidence="1" id="KW-1133">Transmembrane helix</keyword>